<dbReference type="InterPro" id="IPR007855">
    <property type="entry name" value="RDRP"/>
</dbReference>
<dbReference type="Proteomes" id="UP000325577">
    <property type="component" value="Linkage Group LG5"/>
</dbReference>
<organism evidence="4 5">
    <name type="scientific">Nyssa sinensis</name>
    <dbReference type="NCBI Taxonomy" id="561372"/>
    <lineage>
        <taxon>Eukaryota</taxon>
        <taxon>Viridiplantae</taxon>
        <taxon>Streptophyta</taxon>
        <taxon>Embryophyta</taxon>
        <taxon>Tracheophyta</taxon>
        <taxon>Spermatophyta</taxon>
        <taxon>Magnoliopsida</taxon>
        <taxon>eudicotyledons</taxon>
        <taxon>Gunneridae</taxon>
        <taxon>Pentapetalae</taxon>
        <taxon>asterids</taxon>
        <taxon>Cornales</taxon>
        <taxon>Nyssaceae</taxon>
        <taxon>Nyssa</taxon>
    </lineage>
</organism>
<keyword evidence="1 2" id="KW-0694">RNA-binding</keyword>
<dbReference type="EMBL" id="CM018048">
    <property type="protein sequence ID" value="KAA8521566.1"/>
    <property type="molecule type" value="Genomic_DNA"/>
</dbReference>
<accession>A0A5J4ZUM7</accession>
<dbReference type="InterPro" id="IPR057298">
    <property type="entry name" value="RDR6-like_RBD"/>
</dbReference>
<dbReference type="PANTHER" id="PTHR23079">
    <property type="entry name" value="RNA-DEPENDENT RNA POLYMERASE"/>
    <property type="match status" value="1"/>
</dbReference>
<evidence type="ECO:0000313" key="4">
    <source>
        <dbReference type="EMBL" id="KAA8521566.1"/>
    </source>
</evidence>
<dbReference type="InterPro" id="IPR012677">
    <property type="entry name" value="Nucleotide-bd_a/b_plait_sf"/>
</dbReference>
<dbReference type="PANTHER" id="PTHR23079:SF18">
    <property type="entry name" value="RNA-DEPENDENT RNA POLYMERASE 6"/>
    <property type="match status" value="1"/>
</dbReference>
<comment type="similarity">
    <text evidence="2">Belongs to the RdRP family.</text>
</comment>
<evidence type="ECO:0000256" key="2">
    <source>
        <dbReference type="RuleBase" id="RU363098"/>
    </source>
</evidence>
<proteinExistence type="inferred from homology"/>
<reference evidence="4 5" key="1">
    <citation type="submission" date="2019-09" db="EMBL/GenBank/DDBJ databases">
        <title>A chromosome-level genome assembly of the Chinese tupelo Nyssa sinensis.</title>
        <authorList>
            <person name="Yang X."/>
            <person name="Kang M."/>
            <person name="Yang Y."/>
            <person name="Xiong H."/>
            <person name="Wang M."/>
            <person name="Zhang Z."/>
            <person name="Wang Z."/>
            <person name="Wu H."/>
            <person name="Ma T."/>
            <person name="Liu J."/>
            <person name="Xi Z."/>
        </authorList>
    </citation>
    <scope>NUCLEOTIDE SEQUENCE [LARGE SCALE GENOMIC DNA]</scope>
    <source>
        <strain evidence="4">J267</strain>
        <tissue evidence="4">Leaf</tissue>
    </source>
</reference>
<keyword evidence="2" id="KW-0808">Transferase</keyword>
<feature type="domain" description="RRM" evidence="3">
    <location>
        <begin position="4"/>
        <end position="105"/>
    </location>
</feature>
<dbReference type="GO" id="GO:0003968">
    <property type="term" value="F:RNA-directed RNA polymerase activity"/>
    <property type="evidence" value="ECO:0007669"/>
    <property type="project" value="UniProtKB-KW"/>
</dbReference>
<keyword evidence="2" id="KW-0696">RNA-directed RNA polymerase</keyword>
<dbReference type="OrthoDB" id="1717667at2759"/>
<evidence type="ECO:0000313" key="5">
    <source>
        <dbReference type="Proteomes" id="UP000325577"/>
    </source>
</evidence>
<evidence type="ECO:0000256" key="1">
    <source>
        <dbReference type="PROSITE-ProRule" id="PRU00176"/>
    </source>
</evidence>
<name>A0A5J4ZUM7_9ASTE</name>
<dbReference type="EC" id="2.7.7.48" evidence="2"/>
<keyword evidence="5" id="KW-1185">Reference proteome</keyword>
<sequence>MVVTQVSVGGFDNYVTAKMLLDYFEDNIGVVWRCRLKTSSTPPESYPNFEIDAADVKRMNDYEKVEPHAFVHFASPSSAKSALDAAGRAELMLINNPLKVSLGPENPYSMNQRRRTKVPFTLSGVCMEIGLLVTRDEFFVGWRGPPAGVDFLVDPFDGTCKFLFTKDVAFSLKGTSRHVDFTPSGAIGRCNTYRISIPPRKGPSLTKAMAYLREQRVPDDCPKKQLRIRDEPDFGMPMSDPFFCIQYKEGITFKIMFLVNAVMHKGIINQHQLSDGFFDLLRRQPEVVNAAALQHLSSYRRPVFDACKRLKLVQEWLLKNPTLLQRPRELDDIVEVRRLVITPTKAYCLPPEVELSNRVLRNYREVADRFLRVTFMDEAMQTLNKNVLSYYSASIVRDIRSNSSNQKTTMFKRVKNILSEGFYLCGRKYFFLAFSANQLRDRSAWFFAEDKRISVGNIISWMGRFKNRNVAKCAARMGQCFSSTYATVEVPPNEVDSKLPDIKRNGYDFSDGIGMITPDLAMEVAEKLQLRVNPPVCISDQICWLQRGCCLLASKK</sequence>
<dbReference type="Pfam" id="PF05183">
    <property type="entry name" value="RdRP"/>
    <property type="match status" value="1"/>
</dbReference>
<dbReference type="CDD" id="cd00590">
    <property type="entry name" value="RRM_SF"/>
    <property type="match status" value="1"/>
</dbReference>
<dbReference type="InterPro" id="IPR035979">
    <property type="entry name" value="RBD_domain_sf"/>
</dbReference>
<dbReference type="Gene3D" id="3.30.70.330">
    <property type="match status" value="1"/>
</dbReference>
<dbReference type="SUPFAM" id="SSF54928">
    <property type="entry name" value="RNA-binding domain, RBD"/>
    <property type="match status" value="1"/>
</dbReference>
<evidence type="ECO:0000259" key="3">
    <source>
        <dbReference type="PROSITE" id="PS50102"/>
    </source>
</evidence>
<keyword evidence="2" id="KW-0943">RNA-mediated gene silencing</keyword>
<protein>
    <recommendedName>
        <fullName evidence="2">RNA-dependent RNA polymerase</fullName>
        <ecNumber evidence="2">2.7.7.48</ecNumber>
    </recommendedName>
</protein>
<dbReference type="GO" id="GO:0031380">
    <property type="term" value="C:nuclear RNA-directed RNA polymerase complex"/>
    <property type="evidence" value="ECO:0007669"/>
    <property type="project" value="TreeGrafter"/>
</dbReference>
<comment type="catalytic activity">
    <reaction evidence="2">
        <text>RNA(n) + a ribonucleoside 5'-triphosphate = RNA(n+1) + diphosphate</text>
        <dbReference type="Rhea" id="RHEA:21248"/>
        <dbReference type="Rhea" id="RHEA-COMP:14527"/>
        <dbReference type="Rhea" id="RHEA-COMP:17342"/>
        <dbReference type="ChEBI" id="CHEBI:33019"/>
        <dbReference type="ChEBI" id="CHEBI:61557"/>
        <dbReference type="ChEBI" id="CHEBI:140395"/>
        <dbReference type="EC" id="2.7.7.48"/>
    </reaction>
</comment>
<dbReference type="InterPro" id="IPR058751">
    <property type="entry name" value="RDRP_helical"/>
</dbReference>
<dbReference type="GO" id="GO:0003723">
    <property type="term" value="F:RNA binding"/>
    <property type="evidence" value="ECO:0007669"/>
    <property type="project" value="UniProtKB-UniRule"/>
</dbReference>
<dbReference type="Pfam" id="PF24577">
    <property type="entry name" value="RDR6_2nd"/>
    <property type="match status" value="1"/>
</dbReference>
<gene>
    <name evidence="4" type="ORF">F0562_012239</name>
</gene>
<dbReference type="AlphaFoldDB" id="A0A5J4ZUM7"/>
<comment type="function">
    <text evidence="2">Probably involved in the RNA silencing pathway and required for the generation of small interfering RNAs (siRNAs).</text>
</comment>
<dbReference type="InterPro" id="IPR000504">
    <property type="entry name" value="RRM_dom"/>
</dbReference>
<dbReference type="Pfam" id="PF26252">
    <property type="entry name" value="RdRP_helical"/>
    <property type="match status" value="1"/>
</dbReference>
<dbReference type="InterPro" id="IPR057297">
    <property type="entry name" value="RDR6-like_2nd"/>
</dbReference>
<dbReference type="GO" id="GO:0030422">
    <property type="term" value="P:siRNA processing"/>
    <property type="evidence" value="ECO:0007669"/>
    <property type="project" value="TreeGrafter"/>
</dbReference>
<dbReference type="Pfam" id="PF24572">
    <property type="entry name" value="RBD_RDR6"/>
    <property type="match status" value="1"/>
</dbReference>
<dbReference type="PROSITE" id="PS50102">
    <property type="entry name" value="RRM"/>
    <property type="match status" value="1"/>
</dbReference>
<keyword evidence="2" id="KW-0548">Nucleotidyltransferase</keyword>
<dbReference type="InterPro" id="IPR057596">
    <property type="entry name" value="RDRP_core"/>
</dbReference>